<dbReference type="Proteomes" id="UP001052739">
    <property type="component" value="Unassembled WGS sequence"/>
</dbReference>
<keyword evidence="2" id="KW-1185">Reference proteome</keyword>
<accession>A0ABQ3PRT2</accession>
<evidence type="ECO:0000313" key="1">
    <source>
        <dbReference type="EMBL" id="GHI27719.1"/>
    </source>
</evidence>
<reference evidence="1" key="1">
    <citation type="submission" date="2024-05" db="EMBL/GenBank/DDBJ databases">
        <title>Whole genome shotgun sequence of Streptomyces hydrogenans NBRC 13475.</title>
        <authorList>
            <person name="Komaki H."/>
            <person name="Tamura T."/>
        </authorList>
    </citation>
    <scope>NUCLEOTIDE SEQUENCE</scope>
    <source>
        <strain evidence="1">NBRC 13475</strain>
    </source>
</reference>
<organism evidence="1 2">
    <name type="scientific">Streptomyces hydrogenans</name>
    <dbReference type="NCBI Taxonomy" id="1873719"/>
    <lineage>
        <taxon>Bacteria</taxon>
        <taxon>Bacillati</taxon>
        <taxon>Actinomycetota</taxon>
        <taxon>Actinomycetes</taxon>
        <taxon>Kitasatosporales</taxon>
        <taxon>Streptomycetaceae</taxon>
        <taxon>Streptomyces</taxon>
    </lineage>
</organism>
<comment type="caution">
    <text evidence="1">The sequence shown here is derived from an EMBL/GenBank/DDBJ whole genome shotgun (WGS) entry which is preliminary data.</text>
</comment>
<dbReference type="RefSeq" id="WP_190222435.1">
    <property type="nucleotide sequence ID" value="NZ_BNBS01000015.1"/>
</dbReference>
<dbReference type="EMBL" id="BNDW01000117">
    <property type="protein sequence ID" value="GHI27719.1"/>
    <property type="molecule type" value="Genomic_DNA"/>
</dbReference>
<sequence length="166" mass="17500">MTSTGGVVGGLRAAMAELATPARVYVAAGRFTESEPDLPELAGRIGLLLAEMAADEAWRRFAPGYVPPPVPELCAALEPLETREAAPFLVRLATVDLYWPSHRHLSAEVAARAAERAVSLLGPDGSWWTNHDEACGAVNGVSPFLDSVVAGTDGEHFVVALQVAPD</sequence>
<evidence type="ECO:0000313" key="2">
    <source>
        <dbReference type="Proteomes" id="UP001052739"/>
    </source>
</evidence>
<proteinExistence type="predicted"/>
<protein>
    <submittedName>
        <fullName evidence="1">Uncharacterized protein</fullName>
    </submittedName>
</protein>
<gene>
    <name evidence="1" type="ORF">Shyd_90900</name>
</gene>
<name>A0ABQ3PRT2_9ACTN</name>